<dbReference type="InterPro" id="IPR027417">
    <property type="entry name" value="P-loop_NTPase"/>
</dbReference>
<dbReference type="PANTHER" id="PTHR42957">
    <property type="entry name" value="HELICASE MJ1565-RELATED"/>
    <property type="match status" value="1"/>
</dbReference>
<organism evidence="3 4">
    <name type="scientific">Candidatus Olsenella pullistercoris</name>
    <dbReference type="NCBI Taxonomy" id="2838712"/>
    <lineage>
        <taxon>Bacteria</taxon>
        <taxon>Bacillati</taxon>
        <taxon>Actinomycetota</taxon>
        <taxon>Coriobacteriia</taxon>
        <taxon>Coriobacteriales</taxon>
        <taxon>Atopobiaceae</taxon>
        <taxon>Olsenella</taxon>
    </lineage>
</organism>
<reference evidence="3" key="2">
    <citation type="submission" date="2021-04" db="EMBL/GenBank/DDBJ databases">
        <authorList>
            <person name="Gilroy R."/>
        </authorList>
    </citation>
    <scope>NUCLEOTIDE SEQUENCE</scope>
    <source>
        <strain evidence="3">ChiHjej12B11-14209</strain>
    </source>
</reference>
<name>A0A9D2JED5_9ACTN</name>
<evidence type="ECO:0000256" key="1">
    <source>
        <dbReference type="SAM" id="MobiDB-lite"/>
    </source>
</evidence>
<dbReference type="InterPro" id="IPR008571">
    <property type="entry name" value="HerA-like"/>
</dbReference>
<accession>A0A9D2JED5</accession>
<dbReference type="PANTHER" id="PTHR42957:SF1">
    <property type="entry name" value="HELICASE MJ1565-RELATED"/>
    <property type="match status" value="1"/>
</dbReference>
<proteinExistence type="predicted"/>
<reference evidence="3" key="1">
    <citation type="journal article" date="2021" name="PeerJ">
        <title>Extensive microbial diversity within the chicken gut microbiome revealed by metagenomics and culture.</title>
        <authorList>
            <person name="Gilroy R."/>
            <person name="Ravi A."/>
            <person name="Getino M."/>
            <person name="Pursley I."/>
            <person name="Horton D.L."/>
            <person name="Alikhan N.F."/>
            <person name="Baker D."/>
            <person name="Gharbi K."/>
            <person name="Hall N."/>
            <person name="Watson M."/>
            <person name="Adriaenssens E.M."/>
            <person name="Foster-Nyarko E."/>
            <person name="Jarju S."/>
            <person name="Secka A."/>
            <person name="Antonio M."/>
            <person name="Oren A."/>
            <person name="Chaudhuri R.R."/>
            <person name="La Ragione R."/>
            <person name="Hildebrand F."/>
            <person name="Pallen M.J."/>
        </authorList>
    </citation>
    <scope>NUCLEOTIDE SEQUENCE</scope>
    <source>
        <strain evidence="3">ChiHjej12B11-14209</strain>
    </source>
</reference>
<sequence length="1156" mass="125197">MGIKGLVKKAAGKAGNAVSKLSSLSPDQLEKIEDAREKYLGTMPSADDPVANELTSRLIAAAGVEIYDAYLPQISKVYVPAESTAEYGGPFDSAHNERFINITKWVSDPEENSLEKLVNVYDVLSNERCNIALVFRRTRDAARVYLGVIDTENSDNNVNVESYIRRLEGALRGNFPGSEWSGGVVSGKIPCLGSLRDVSVASVSNIPTEKSERFVSQTIEKLLDGIVPRSRREEYTVILLATPTLDVEEQKLRLQQLYTGLAPYASWQTNYTYQESRSEGSSATVGVNAGLSVGRQAGTNQSLSAGGSVADSENRGVTDSESDSQQVSVSESQSDSTSHSDAQNESETSAWNVGVGAGVPTTPIQVGGGVSQGKTRGASVTDTTTQTATKGLSETVGTTTGRAVSNTLGRAVTRSLTNTVGNFASTNLGGNFGVNFARSSTVTATIGKNEGITQNHTNYAIKHALELLEKQMARLEQGSALGLWDFAAYVLSEDVTTASNVAHSYLALTQGEESFMSLASVNLWRGDVSGESAAQTICEYLCDLRHPLFGLNPDITKNQPNVLPYPAVVTATTTLTGKELARSLNFPRKSIAGLPVFECASFGRNVATFDERPLGQGVRLGNIYHMHRAEPTPVLLDKDSLTSHVFVTGSTGSGKSNAVYRLLEGAVAQGVGFLVVEPAKGEYKDVFGCDEGVSIFGTNPEYAPLLKLDPFSFPKGVHVLEHLDRLIEIFNVCWPMYAAMPAVLKNAVEKAYEDCGWELAASRNPYGDGLYPCFADVARNVREIIDSSEYDAENKGAYKGSLLTRLNSLTTGINGTVFSSDEIDAGELFDGRTIVDLSRVGSSETKSLLMGILVLKLQEHRMVQGMVHNSGLRHLTVLEEAHNLLKRTSTEQPAEGGNLLGKSVEMLSNAIAEMRTYGEGFVIADQAPGLLDASVIRNTNTKIVLRLPEGGDRELAGGSEALTDAQVTELARLPRGVAAVYQNDWIEAVLCKIDKAEHGERRYEYRPPTDSVLERDAMTALEIASLLSKCESVTDEAKLRDYREKMSGLGLSAARQVAVLETLRNPPAEPRMTKLAPIMGELFPDTKAAVVQAVNASSEMREWTERARDALQRECVQVERGQVERDIIQALFVGYLYVEQNDAHKLERWAREGGLW</sequence>
<feature type="region of interest" description="Disordered" evidence="1">
    <location>
        <begin position="297"/>
        <end position="386"/>
    </location>
</feature>
<dbReference type="InterPro" id="IPR002789">
    <property type="entry name" value="HerA_central"/>
</dbReference>
<dbReference type="Pfam" id="PF01935">
    <property type="entry name" value="DUF87"/>
    <property type="match status" value="1"/>
</dbReference>
<dbReference type="Proteomes" id="UP000824062">
    <property type="component" value="Unassembled WGS sequence"/>
</dbReference>
<dbReference type="EMBL" id="DXBM01000011">
    <property type="protein sequence ID" value="HIZ45594.1"/>
    <property type="molecule type" value="Genomic_DNA"/>
</dbReference>
<comment type="caution">
    <text evidence="3">The sequence shown here is derived from an EMBL/GenBank/DDBJ whole genome shotgun (WGS) entry which is preliminary data.</text>
</comment>
<feature type="compositionally biased region" description="Low complexity" evidence="1">
    <location>
        <begin position="319"/>
        <end position="337"/>
    </location>
</feature>
<dbReference type="SUPFAM" id="SSF52540">
    <property type="entry name" value="P-loop containing nucleoside triphosphate hydrolases"/>
    <property type="match status" value="1"/>
</dbReference>
<evidence type="ECO:0000313" key="4">
    <source>
        <dbReference type="Proteomes" id="UP000824062"/>
    </source>
</evidence>
<evidence type="ECO:0000313" key="3">
    <source>
        <dbReference type="EMBL" id="HIZ45594.1"/>
    </source>
</evidence>
<dbReference type="AlphaFoldDB" id="A0A9D2JED5"/>
<gene>
    <name evidence="3" type="ORF">IAA19_01015</name>
</gene>
<evidence type="ECO:0000259" key="2">
    <source>
        <dbReference type="Pfam" id="PF01935"/>
    </source>
</evidence>
<feature type="domain" description="Helicase HerA central" evidence="2">
    <location>
        <begin position="619"/>
        <end position="752"/>
    </location>
</feature>
<feature type="compositionally biased region" description="Polar residues" evidence="1">
    <location>
        <begin position="339"/>
        <end position="351"/>
    </location>
</feature>
<protein>
    <submittedName>
        <fullName evidence="3">DUF87 domain-containing protein</fullName>
    </submittedName>
</protein>
<dbReference type="Gene3D" id="3.40.50.300">
    <property type="entry name" value="P-loop containing nucleotide triphosphate hydrolases"/>
    <property type="match status" value="2"/>
</dbReference>